<dbReference type="Proteomes" id="UP000535937">
    <property type="component" value="Unassembled WGS sequence"/>
</dbReference>
<comment type="caution">
    <text evidence="2">The sequence shown here is derived from an EMBL/GenBank/DDBJ whole genome shotgun (WGS) entry which is preliminary data.</text>
</comment>
<gene>
    <name evidence="2" type="ORF">FHS09_004111</name>
</gene>
<keyword evidence="1" id="KW-0472">Membrane</keyword>
<keyword evidence="1" id="KW-1133">Transmembrane helix</keyword>
<feature type="transmembrane region" description="Helical" evidence="1">
    <location>
        <begin position="57"/>
        <end position="80"/>
    </location>
</feature>
<proteinExistence type="predicted"/>
<evidence type="ECO:0000313" key="3">
    <source>
        <dbReference type="Proteomes" id="UP000535937"/>
    </source>
</evidence>
<protein>
    <submittedName>
        <fullName evidence="2">Uncharacterized protein</fullName>
    </submittedName>
</protein>
<keyword evidence="3" id="KW-1185">Reference proteome</keyword>
<evidence type="ECO:0000313" key="2">
    <source>
        <dbReference type="EMBL" id="MBB3063253.1"/>
    </source>
</evidence>
<dbReference type="Pfam" id="PF18926">
    <property type="entry name" value="DUF5676"/>
    <property type="match status" value="1"/>
</dbReference>
<evidence type="ECO:0000256" key="1">
    <source>
        <dbReference type="SAM" id="Phobius"/>
    </source>
</evidence>
<dbReference type="InterPro" id="IPR044020">
    <property type="entry name" value="DUF5676"/>
</dbReference>
<feature type="transmembrane region" description="Helical" evidence="1">
    <location>
        <begin position="12"/>
        <end position="37"/>
    </location>
</feature>
<dbReference type="RefSeq" id="WP_183463265.1">
    <property type="nucleotide sequence ID" value="NZ_JACHWZ010000027.1"/>
</dbReference>
<keyword evidence="1" id="KW-0812">Transmembrane</keyword>
<name>A0A7W4ZAX3_9GAMM</name>
<sequence length="84" mass="9255">MKLHACKFGIASGLSFGIAWLLCSLLVMLLPGMAMSVSGDMLHMDITDMDWHLTAKGVFVGLIAWVITAGFIGWLLAWIYNRLI</sequence>
<accession>A0A7W4ZAX3</accession>
<organism evidence="2 3">
    <name type="scientific">Microbulbifer rhizosphaerae</name>
    <dbReference type="NCBI Taxonomy" id="1562603"/>
    <lineage>
        <taxon>Bacteria</taxon>
        <taxon>Pseudomonadati</taxon>
        <taxon>Pseudomonadota</taxon>
        <taxon>Gammaproteobacteria</taxon>
        <taxon>Cellvibrionales</taxon>
        <taxon>Microbulbiferaceae</taxon>
        <taxon>Microbulbifer</taxon>
    </lineage>
</organism>
<reference evidence="2 3" key="1">
    <citation type="submission" date="2020-08" db="EMBL/GenBank/DDBJ databases">
        <title>Genomic Encyclopedia of Type Strains, Phase III (KMG-III): the genomes of soil and plant-associated and newly described type strains.</title>
        <authorList>
            <person name="Whitman W."/>
        </authorList>
    </citation>
    <scope>NUCLEOTIDE SEQUENCE [LARGE SCALE GENOMIC DNA]</scope>
    <source>
        <strain evidence="2 3">CECT 8799</strain>
    </source>
</reference>
<dbReference type="EMBL" id="JACHWZ010000027">
    <property type="protein sequence ID" value="MBB3063253.1"/>
    <property type="molecule type" value="Genomic_DNA"/>
</dbReference>
<dbReference type="AlphaFoldDB" id="A0A7W4ZAX3"/>